<feature type="region of interest" description="Disordered" evidence="1">
    <location>
        <begin position="135"/>
        <end position="163"/>
    </location>
</feature>
<evidence type="ECO:0000313" key="2">
    <source>
        <dbReference type="EMBL" id="KAG0714115.1"/>
    </source>
</evidence>
<organism evidence="2 3">
    <name type="scientific">Chionoecetes opilio</name>
    <name type="common">Atlantic snow crab</name>
    <name type="synonym">Cancer opilio</name>
    <dbReference type="NCBI Taxonomy" id="41210"/>
    <lineage>
        <taxon>Eukaryota</taxon>
        <taxon>Metazoa</taxon>
        <taxon>Ecdysozoa</taxon>
        <taxon>Arthropoda</taxon>
        <taxon>Crustacea</taxon>
        <taxon>Multicrustacea</taxon>
        <taxon>Malacostraca</taxon>
        <taxon>Eumalacostraca</taxon>
        <taxon>Eucarida</taxon>
        <taxon>Decapoda</taxon>
        <taxon>Pleocyemata</taxon>
        <taxon>Brachyura</taxon>
        <taxon>Eubrachyura</taxon>
        <taxon>Majoidea</taxon>
        <taxon>Majidae</taxon>
        <taxon>Chionoecetes</taxon>
    </lineage>
</organism>
<dbReference type="EMBL" id="JACEEZ010020797">
    <property type="protein sequence ID" value="KAG0714115.1"/>
    <property type="molecule type" value="Genomic_DNA"/>
</dbReference>
<feature type="region of interest" description="Disordered" evidence="1">
    <location>
        <begin position="1"/>
        <end position="74"/>
    </location>
</feature>
<evidence type="ECO:0000313" key="3">
    <source>
        <dbReference type="Proteomes" id="UP000770661"/>
    </source>
</evidence>
<protein>
    <submittedName>
        <fullName evidence="2">Uncharacterized protein</fullName>
    </submittedName>
</protein>
<name>A0A8J4XUH0_CHIOP</name>
<dbReference type="Proteomes" id="UP000770661">
    <property type="component" value="Unassembled WGS sequence"/>
</dbReference>
<gene>
    <name evidence="2" type="ORF">GWK47_014763</name>
</gene>
<reference evidence="2" key="1">
    <citation type="submission" date="2020-07" db="EMBL/GenBank/DDBJ databases">
        <title>The High-quality genome of the commercially important snow crab, Chionoecetes opilio.</title>
        <authorList>
            <person name="Jeong J.-H."/>
            <person name="Ryu S."/>
        </authorList>
    </citation>
    <scope>NUCLEOTIDE SEQUENCE</scope>
    <source>
        <strain evidence="2">MADBK_172401_WGS</strain>
        <tissue evidence="2">Digestive gland</tissue>
    </source>
</reference>
<dbReference type="AlphaFoldDB" id="A0A8J4XUH0"/>
<evidence type="ECO:0000256" key="1">
    <source>
        <dbReference type="SAM" id="MobiDB-lite"/>
    </source>
</evidence>
<feature type="compositionally biased region" description="Basic residues" evidence="1">
    <location>
        <begin position="13"/>
        <end position="27"/>
    </location>
</feature>
<keyword evidence="3" id="KW-1185">Reference proteome</keyword>
<proteinExistence type="predicted"/>
<accession>A0A8J4XUH0</accession>
<feature type="compositionally biased region" description="Pro residues" evidence="1">
    <location>
        <begin position="28"/>
        <end position="43"/>
    </location>
</feature>
<comment type="caution">
    <text evidence="2">The sequence shown here is derived from an EMBL/GenBank/DDBJ whole genome shotgun (WGS) entry which is preliminary data.</text>
</comment>
<sequence>MPGFFAGIGATGKRARKFPPASPKKRGPPSPPGKTPGKTPPLPQNNRKGATAETPGPAQLPQDPRSCPWARDPPDTQTKVIFLLRACKGPPGFFSSPRSMHFYQPVGQVIFGGEPAPWVMDQFWVVALGRVIPKGPPKGRHLPPRDWKLLPPSGGPVPWRSREGGPLLRKLRLRRPVP</sequence>